<name>A0ABR8EB44_9CYAN</name>
<reference evidence="1 2" key="1">
    <citation type="journal article" date="2020" name="ISME J.">
        <title>Comparative genomics reveals insights into cyanobacterial evolution and habitat adaptation.</title>
        <authorList>
            <person name="Chen M.Y."/>
            <person name="Teng W.K."/>
            <person name="Zhao L."/>
            <person name="Hu C.X."/>
            <person name="Zhou Y.K."/>
            <person name="Han B.P."/>
            <person name="Song L.R."/>
            <person name="Shu W.S."/>
        </authorList>
    </citation>
    <scope>NUCLEOTIDE SEQUENCE [LARGE SCALE GENOMIC DNA]</scope>
    <source>
        <strain evidence="1 2">FACHB-1370</strain>
    </source>
</reference>
<dbReference type="InterPro" id="IPR035093">
    <property type="entry name" value="RelE/ParE_toxin_dom_sf"/>
</dbReference>
<dbReference type="SUPFAM" id="SSF143011">
    <property type="entry name" value="RelE-like"/>
    <property type="match status" value="1"/>
</dbReference>
<organism evidence="1 2">
    <name type="scientific">Planktothricoides raciborskii FACHB-1370</name>
    <dbReference type="NCBI Taxonomy" id="2949576"/>
    <lineage>
        <taxon>Bacteria</taxon>
        <taxon>Bacillati</taxon>
        <taxon>Cyanobacteriota</taxon>
        <taxon>Cyanophyceae</taxon>
        <taxon>Oscillatoriophycideae</taxon>
        <taxon>Oscillatoriales</taxon>
        <taxon>Oscillatoriaceae</taxon>
        <taxon>Planktothricoides</taxon>
    </lineage>
</organism>
<dbReference type="RefSeq" id="WP_190877123.1">
    <property type="nucleotide sequence ID" value="NZ_JACJSK010000003.1"/>
</dbReference>
<accession>A0ABR8EB44</accession>
<proteinExistence type="predicted"/>
<dbReference type="Proteomes" id="UP000641954">
    <property type="component" value="Unassembled WGS sequence"/>
</dbReference>
<dbReference type="Gene3D" id="3.30.2310.20">
    <property type="entry name" value="RelE-like"/>
    <property type="match status" value="1"/>
</dbReference>
<keyword evidence="2" id="KW-1185">Reference proteome</keyword>
<comment type="caution">
    <text evidence="1">The sequence shown here is derived from an EMBL/GenBank/DDBJ whole genome shotgun (WGS) entry which is preliminary data.</text>
</comment>
<gene>
    <name evidence="1" type="ORF">H6G72_02895</name>
</gene>
<sequence length="94" mass="10543">MSPLVLTPKFKRAFRKFVKGNPDLQQRIENTLREMEADIFAPSLGTHKLSGQLEGLKSCSCGYDCRIVFSIEKDPETNSQVIVLLDIGTHDGVY</sequence>
<protein>
    <submittedName>
        <fullName evidence="1">Type II toxin-antitoxin system mRNA interferase toxin, RelE/StbE family</fullName>
    </submittedName>
</protein>
<evidence type="ECO:0000313" key="1">
    <source>
        <dbReference type="EMBL" id="MBD2542822.1"/>
    </source>
</evidence>
<dbReference type="EMBL" id="JACJSK010000003">
    <property type="protein sequence ID" value="MBD2542822.1"/>
    <property type="molecule type" value="Genomic_DNA"/>
</dbReference>
<evidence type="ECO:0000313" key="2">
    <source>
        <dbReference type="Proteomes" id="UP000641954"/>
    </source>
</evidence>